<evidence type="ECO:0000256" key="10">
    <source>
        <dbReference type="ARBA" id="ARBA00058864"/>
    </source>
</evidence>
<dbReference type="PANTHER" id="PTHR12663:SF66">
    <property type="entry name" value="SISTER CHROMATID COHESION PROTEIN PDS5 B-B"/>
    <property type="match status" value="1"/>
</dbReference>
<dbReference type="GO" id="GO:0009556">
    <property type="term" value="P:microsporogenesis"/>
    <property type="evidence" value="ECO:0007669"/>
    <property type="project" value="UniProtKB-ARBA"/>
</dbReference>
<evidence type="ECO:0000256" key="11">
    <source>
        <dbReference type="SAM" id="MobiDB-lite"/>
    </source>
</evidence>
<evidence type="ECO:0008006" key="14">
    <source>
        <dbReference type="Google" id="ProtNLM"/>
    </source>
</evidence>
<dbReference type="Proteomes" id="UP000000768">
    <property type="component" value="Chromosome 5"/>
</dbReference>
<dbReference type="EMBL" id="CM000764">
    <property type="protein sequence ID" value="OQU83803.1"/>
    <property type="molecule type" value="Genomic_DNA"/>
</dbReference>
<organism evidence="12 13">
    <name type="scientific">Sorghum bicolor</name>
    <name type="common">Sorghum</name>
    <name type="synonym">Sorghum vulgare</name>
    <dbReference type="NCBI Taxonomy" id="4558"/>
    <lineage>
        <taxon>Eukaryota</taxon>
        <taxon>Viridiplantae</taxon>
        <taxon>Streptophyta</taxon>
        <taxon>Embryophyta</taxon>
        <taxon>Tracheophyta</taxon>
        <taxon>Spermatophyta</taxon>
        <taxon>Magnoliopsida</taxon>
        <taxon>Liliopsida</taxon>
        <taxon>Poales</taxon>
        <taxon>Poaceae</taxon>
        <taxon>PACMAD clade</taxon>
        <taxon>Panicoideae</taxon>
        <taxon>Andropogonodae</taxon>
        <taxon>Andropogoneae</taxon>
        <taxon>Sorghinae</taxon>
        <taxon>Sorghum</taxon>
    </lineage>
</organism>
<evidence type="ECO:0000256" key="7">
    <source>
        <dbReference type="ARBA" id="ARBA00023204"/>
    </source>
</evidence>
<feature type="compositionally biased region" description="Low complexity" evidence="11">
    <location>
        <begin position="607"/>
        <end position="617"/>
    </location>
</feature>
<feature type="compositionally biased region" description="Low complexity" evidence="11">
    <location>
        <begin position="385"/>
        <end position="396"/>
    </location>
</feature>
<dbReference type="InterPro" id="IPR039776">
    <property type="entry name" value="Pds5"/>
</dbReference>
<feature type="compositionally biased region" description="Polar residues" evidence="11">
    <location>
        <begin position="358"/>
        <end position="379"/>
    </location>
</feature>
<evidence type="ECO:0000256" key="8">
    <source>
        <dbReference type="ARBA" id="ARBA00023242"/>
    </source>
</evidence>
<dbReference type="Pfam" id="PF20168">
    <property type="entry name" value="PDS5"/>
    <property type="match status" value="1"/>
</dbReference>
<evidence type="ECO:0000313" key="12">
    <source>
        <dbReference type="EMBL" id="OQU83803.1"/>
    </source>
</evidence>
<evidence type="ECO:0000256" key="3">
    <source>
        <dbReference type="ARBA" id="ARBA00022618"/>
    </source>
</evidence>
<evidence type="ECO:0000256" key="4">
    <source>
        <dbReference type="ARBA" id="ARBA00022737"/>
    </source>
</evidence>
<feature type="compositionally biased region" description="Polar residues" evidence="11">
    <location>
        <begin position="768"/>
        <end position="786"/>
    </location>
</feature>
<dbReference type="Gramene" id="OQU83803">
    <property type="protein sequence ID" value="OQU83803"/>
    <property type="gene ID" value="SORBI_3005G179600"/>
</dbReference>
<feature type="region of interest" description="Disordered" evidence="11">
    <location>
        <begin position="340"/>
        <end position="689"/>
    </location>
</feature>
<name>A0A1Z5RJ59_SORBI</name>
<keyword evidence="7" id="KW-0234">DNA repair</keyword>
<keyword evidence="6" id="KW-0498">Mitosis</keyword>
<feature type="compositionally biased region" description="Basic and acidic residues" evidence="11">
    <location>
        <begin position="847"/>
        <end position="877"/>
    </location>
</feature>
<dbReference type="GO" id="GO:0000785">
    <property type="term" value="C:chromatin"/>
    <property type="evidence" value="ECO:0000318"/>
    <property type="project" value="GO_Central"/>
</dbReference>
<comment type="subcellular location">
    <subcellularLocation>
        <location evidence="1">Nucleus</location>
    </subcellularLocation>
</comment>
<feature type="region of interest" description="Disordered" evidence="11">
    <location>
        <begin position="745"/>
        <end position="922"/>
    </location>
</feature>
<dbReference type="SUPFAM" id="SSF63748">
    <property type="entry name" value="Tudor/PWWP/MBT"/>
    <property type="match status" value="1"/>
</dbReference>
<dbReference type="STRING" id="4558.A0A1Z5RJ59"/>
<accession>A0A1Z5RJ59</accession>
<dbReference type="InterPro" id="IPR016024">
    <property type="entry name" value="ARM-type_fold"/>
</dbReference>
<evidence type="ECO:0000256" key="2">
    <source>
        <dbReference type="ARBA" id="ARBA00006254"/>
    </source>
</evidence>
<reference evidence="13" key="2">
    <citation type="journal article" date="2018" name="Plant J.">
        <title>The Sorghum bicolor reference genome: improved assembly, gene annotations, a transcriptome atlas, and signatures of genome organization.</title>
        <authorList>
            <person name="McCormick R.F."/>
            <person name="Truong S.K."/>
            <person name="Sreedasyam A."/>
            <person name="Jenkins J."/>
            <person name="Shu S."/>
            <person name="Sims D."/>
            <person name="Kennedy M."/>
            <person name="Amirebrahimi M."/>
            <person name="Weers B.D."/>
            <person name="McKinley B."/>
            <person name="Mattison A."/>
            <person name="Morishige D.T."/>
            <person name="Grimwood J."/>
            <person name="Schmutz J."/>
            <person name="Mullet J.E."/>
        </authorList>
    </citation>
    <scope>NUCLEOTIDE SEQUENCE [LARGE SCALE GENOMIC DNA]</scope>
    <source>
        <strain evidence="13">cv. BTx623</strain>
    </source>
</reference>
<evidence type="ECO:0000256" key="5">
    <source>
        <dbReference type="ARBA" id="ARBA00022763"/>
    </source>
</evidence>
<dbReference type="CDD" id="cd20404">
    <property type="entry name" value="Tudor_Agenet_AtEML-like"/>
    <property type="match status" value="1"/>
</dbReference>
<evidence type="ECO:0000256" key="9">
    <source>
        <dbReference type="ARBA" id="ARBA00023306"/>
    </source>
</evidence>
<protein>
    <recommendedName>
        <fullName evidence="14">Tudor domain-containing protein</fullName>
    </recommendedName>
</protein>
<feature type="compositionally biased region" description="Basic and acidic residues" evidence="11">
    <location>
        <begin position="484"/>
        <end position="495"/>
    </location>
</feature>
<dbReference type="AlphaFoldDB" id="A0A1Z5RJ59"/>
<comment type="function">
    <text evidence="10">Cohesin cofactor dispensable during the meiotic division but playing an important role in DNA repair by homologous recombination (HR) probably by helping SMC5/SMC6 complex. Regulator of sister chromatid cohesion in mitosis which may stabilize cohesin complex association with chromatin. May couple sister chromatid cohesion during mitosis to DNA replication. Cohesion ensures that chromosome partitioning is accurate in both meiotic and mitotic cells and plays an important role in DNA repair.</text>
</comment>
<dbReference type="GO" id="GO:0007064">
    <property type="term" value="P:mitotic sister chromatid cohesion"/>
    <property type="evidence" value="ECO:0000318"/>
    <property type="project" value="GO_Central"/>
</dbReference>
<keyword evidence="4" id="KW-0677">Repeat</keyword>
<dbReference type="PANTHER" id="PTHR12663">
    <property type="entry name" value="ANDROGEN INDUCED INHIBITOR OF PROLIFERATION AS3 / PDS5-RELATED"/>
    <property type="match status" value="1"/>
</dbReference>
<feature type="compositionally biased region" description="Basic and acidic residues" evidence="11">
    <location>
        <begin position="654"/>
        <end position="663"/>
    </location>
</feature>
<dbReference type="Gene3D" id="2.30.30.140">
    <property type="match status" value="1"/>
</dbReference>
<comment type="similarity">
    <text evidence="2">Belongs to the PDS5 family.</text>
</comment>
<keyword evidence="13" id="KW-1185">Reference proteome</keyword>
<feature type="compositionally biased region" description="Basic residues" evidence="11">
    <location>
        <begin position="912"/>
        <end position="922"/>
    </location>
</feature>
<dbReference type="OMA" id="QMAANCE"/>
<evidence type="ECO:0000256" key="6">
    <source>
        <dbReference type="ARBA" id="ARBA00022776"/>
    </source>
</evidence>
<keyword evidence="5" id="KW-0227">DNA damage</keyword>
<dbReference type="GO" id="GO:0051301">
    <property type="term" value="P:cell division"/>
    <property type="evidence" value="ECO:0007669"/>
    <property type="project" value="UniProtKB-KW"/>
</dbReference>
<dbReference type="GO" id="GO:0140670">
    <property type="term" value="F:cohesin unloader activity"/>
    <property type="evidence" value="ECO:0000318"/>
    <property type="project" value="GO_Central"/>
</dbReference>
<dbReference type="InParanoid" id="A0A1Z5RJ59"/>
<dbReference type="FunCoup" id="A0A1Z5RJ59">
    <property type="interactions" value="141"/>
</dbReference>
<evidence type="ECO:0000313" key="13">
    <source>
        <dbReference type="Proteomes" id="UP000000768"/>
    </source>
</evidence>
<dbReference type="GO" id="GO:0035825">
    <property type="term" value="P:homologous recombination"/>
    <property type="evidence" value="ECO:0007669"/>
    <property type="project" value="UniProtKB-ARBA"/>
</dbReference>
<dbReference type="GO" id="GO:0005634">
    <property type="term" value="C:nucleus"/>
    <property type="evidence" value="ECO:0000318"/>
    <property type="project" value="GO_Central"/>
</dbReference>
<dbReference type="eggNOG" id="KOG1525">
    <property type="taxonomic scope" value="Eukaryota"/>
</dbReference>
<feature type="compositionally biased region" description="Basic and acidic residues" evidence="11">
    <location>
        <begin position="629"/>
        <end position="646"/>
    </location>
</feature>
<keyword evidence="8" id="KW-0539">Nucleus</keyword>
<feature type="compositionally biased region" description="Polar residues" evidence="11">
    <location>
        <begin position="496"/>
        <end position="508"/>
    </location>
</feature>
<proteinExistence type="inferred from homology"/>
<dbReference type="SUPFAM" id="SSF48371">
    <property type="entry name" value="ARM repeat"/>
    <property type="match status" value="1"/>
</dbReference>
<keyword evidence="9" id="KW-0131">Cell cycle</keyword>
<dbReference type="GO" id="GO:0006281">
    <property type="term" value="P:DNA repair"/>
    <property type="evidence" value="ECO:0007669"/>
    <property type="project" value="UniProtKB-KW"/>
</dbReference>
<gene>
    <name evidence="12" type="ORF">SORBI_3005G179600</name>
</gene>
<feature type="compositionally biased region" description="Polar residues" evidence="11">
    <location>
        <begin position="419"/>
        <end position="447"/>
    </location>
</feature>
<sequence length="922" mass="101692">MIQMAANCEKLQGGRGRVQTSPHHHCHHHWCLVSYKTLPPLVFPSPPAPSIAKTQNPSPCYVRSLPRAPTMVKDAPPAAPVMMPEEMQAEAELRMRDISQRFRSIPEDHDELLWLLEEAEMWLSRVDQSPPESMYNALRPTMAVLVTNELLEHPDPNVKIALASCLTEVTRITAPDAPYDDDVMKDVFKRIVDTFADLGDMNSPSFSRRVSILNCFAWVRYCILMLDLDLDHMILDMFRHFFKTASTRHSEQVTRCMEIIMLFIIQESGDVHAELASCLLQNLKKETQETLPASFGLAERVLGLCRDKLKPVLHELLKGSPLDEYSNVVKTLFQDASDVGENSVDASGKDMEGEGKLSGNSVSDESPQETSKVDQNVNCLGQDGTSASSTPTTAISNGAAPVDNVKSPDGTDSSKQKQELTSGEEQTPDSSKQKQGLISGGEQTPDSSKQKPELISLDKQTKSSEQLISCDEEVQEPVTVQTEKQSDVNSKKDQKLGSSIESEMSEQSKVVKDNESLVASELSPETNDGDKKKLSETGNITAEESSKPTDTKPAAVRPKRNRPLAAKSQEKMPVGNKHASDLKSAKLGPVTDSGGRATRQLNKDAAKSSSTKAAAGESGKKQHKTSMKLQREDAISDKGTDEDISLKEMVSPTRIDKSKRQQEDGGASSKRKRLQEAQETPLSKKNKMLDENLVGSRIKVWWPDDKMFYAGVVESFNASSKKHKVLYDDGDVEVLVLKKERWEFISEEHDTDPDAPSNLRRGRKAKGSSGQQINEGKTGTPQSGSDVKNPPKKRWCPKRSVTPARLKGKSADKDSQETPKTGINSKEGARPSRSTRKANKYAVVKASSKDEPDNTDNSMHDAGSEDKNSQHKVKSSEAIDGSKTNALSTKRKPEENEGESSEEEKGSAKTTSRNKRRRKSRN</sequence>
<evidence type="ECO:0000256" key="1">
    <source>
        <dbReference type="ARBA" id="ARBA00004123"/>
    </source>
</evidence>
<reference evidence="12 13" key="1">
    <citation type="journal article" date="2009" name="Nature">
        <title>The Sorghum bicolor genome and the diversification of grasses.</title>
        <authorList>
            <person name="Paterson A.H."/>
            <person name="Bowers J.E."/>
            <person name="Bruggmann R."/>
            <person name="Dubchak I."/>
            <person name="Grimwood J."/>
            <person name="Gundlach H."/>
            <person name="Haberer G."/>
            <person name="Hellsten U."/>
            <person name="Mitros T."/>
            <person name="Poliakov A."/>
            <person name="Schmutz J."/>
            <person name="Spannagl M."/>
            <person name="Tang H."/>
            <person name="Wang X."/>
            <person name="Wicker T."/>
            <person name="Bharti A.K."/>
            <person name="Chapman J."/>
            <person name="Feltus F.A."/>
            <person name="Gowik U."/>
            <person name="Grigoriev I.V."/>
            <person name="Lyons E."/>
            <person name="Maher C.A."/>
            <person name="Martis M."/>
            <person name="Narechania A."/>
            <person name="Otillar R.P."/>
            <person name="Penning B.W."/>
            <person name="Salamov A.A."/>
            <person name="Wang Y."/>
            <person name="Zhang L."/>
            <person name="Carpita N.C."/>
            <person name="Freeling M."/>
            <person name="Gingle A.R."/>
            <person name="Hash C.T."/>
            <person name="Keller B."/>
            <person name="Klein P."/>
            <person name="Kresovich S."/>
            <person name="McCann M.C."/>
            <person name="Ming R."/>
            <person name="Peterson D.G."/>
            <person name="Mehboob-ur-Rahman"/>
            <person name="Ware D."/>
            <person name="Westhoff P."/>
            <person name="Mayer K.F."/>
            <person name="Messing J."/>
            <person name="Rokhsar D.S."/>
        </authorList>
    </citation>
    <scope>NUCLEOTIDE SEQUENCE [LARGE SCALE GENOMIC DNA]</scope>
    <source>
        <strain evidence="13">cv. BTx623</strain>
    </source>
</reference>
<keyword evidence="3" id="KW-0132">Cell division</keyword>
<dbReference type="FunFam" id="2.30.30.140:FF:000033">
    <property type="entry name" value="Binding protein"/>
    <property type="match status" value="1"/>
</dbReference>